<keyword evidence="6" id="KW-0862">Zinc</keyword>
<proteinExistence type="inferred from homology"/>
<feature type="region of interest" description="Disordered" evidence="12">
    <location>
        <begin position="282"/>
        <end position="315"/>
    </location>
</feature>
<keyword evidence="3" id="KW-0479">Metal-binding</keyword>
<dbReference type="Gene3D" id="3.30.160.60">
    <property type="entry name" value="Classic Zinc Finger"/>
    <property type="match status" value="5"/>
</dbReference>
<dbReference type="InterPro" id="IPR036236">
    <property type="entry name" value="Znf_C2H2_sf"/>
</dbReference>
<dbReference type="InterPro" id="IPR050331">
    <property type="entry name" value="Zinc_finger"/>
</dbReference>
<keyword evidence="8" id="KW-0238">DNA-binding</keyword>
<dbReference type="GO" id="GO:0010468">
    <property type="term" value="P:regulation of gene expression"/>
    <property type="evidence" value="ECO:0007669"/>
    <property type="project" value="TreeGrafter"/>
</dbReference>
<dbReference type="PROSITE" id="PS00028">
    <property type="entry name" value="ZINC_FINGER_C2H2_1"/>
    <property type="match status" value="5"/>
</dbReference>
<keyword evidence="7" id="KW-0805">Transcription regulation</keyword>
<feature type="region of interest" description="Disordered" evidence="12">
    <location>
        <begin position="436"/>
        <end position="492"/>
    </location>
</feature>
<feature type="compositionally biased region" description="Basic and acidic residues" evidence="12">
    <location>
        <begin position="1"/>
        <end position="24"/>
    </location>
</feature>
<dbReference type="InterPro" id="IPR013087">
    <property type="entry name" value="Znf_C2H2_type"/>
</dbReference>
<dbReference type="FunFam" id="3.30.160.60:FF:000336">
    <property type="entry name" value="zinc finger protein 768"/>
    <property type="match status" value="1"/>
</dbReference>
<dbReference type="AlphaFoldDB" id="A0A6P5LU23"/>
<feature type="domain" description="C2H2-type" evidence="13">
    <location>
        <begin position="311"/>
        <end position="338"/>
    </location>
</feature>
<dbReference type="Proteomes" id="UP000515140">
    <property type="component" value="Unplaced"/>
</dbReference>
<reference evidence="15" key="1">
    <citation type="submission" date="2025-08" db="UniProtKB">
        <authorList>
            <consortium name="RefSeq"/>
        </authorList>
    </citation>
    <scope>IDENTIFICATION</scope>
    <source>
        <tissue evidence="15">Spleen</tissue>
    </source>
</reference>
<evidence type="ECO:0000256" key="6">
    <source>
        <dbReference type="ARBA" id="ARBA00022833"/>
    </source>
</evidence>
<dbReference type="KEGG" id="pcw:110221667"/>
<feature type="compositionally biased region" description="Acidic residues" evidence="12">
    <location>
        <begin position="226"/>
        <end position="236"/>
    </location>
</feature>
<keyword evidence="9" id="KW-0804">Transcription</keyword>
<feature type="domain" description="C2H2-type" evidence="13">
    <location>
        <begin position="423"/>
        <end position="448"/>
    </location>
</feature>
<dbReference type="GO" id="GO:0010845">
    <property type="term" value="P:positive regulation of reciprocal meiotic recombination"/>
    <property type="evidence" value="ECO:0007669"/>
    <property type="project" value="TreeGrafter"/>
</dbReference>
<evidence type="ECO:0000313" key="15">
    <source>
        <dbReference type="RefSeq" id="XP_020862030.1"/>
    </source>
</evidence>
<feature type="region of interest" description="Disordered" evidence="12">
    <location>
        <begin position="1"/>
        <end position="79"/>
    </location>
</feature>
<comment type="subcellular location">
    <subcellularLocation>
        <location evidence="1">Nucleus</location>
    </subcellularLocation>
</comment>
<feature type="compositionally biased region" description="Polar residues" evidence="12">
    <location>
        <begin position="215"/>
        <end position="224"/>
    </location>
</feature>
<dbReference type="GeneID" id="110221667"/>
<evidence type="ECO:0000313" key="14">
    <source>
        <dbReference type="Proteomes" id="UP000515140"/>
    </source>
</evidence>
<feature type="domain" description="C2H2-type" evidence="13">
    <location>
        <begin position="339"/>
        <end position="366"/>
    </location>
</feature>
<evidence type="ECO:0000256" key="9">
    <source>
        <dbReference type="ARBA" id="ARBA00023163"/>
    </source>
</evidence>
<dbReference type="FunFam" id="3.30.160.60:FF:000647">
    <property type="entry name" value="myeloid zinc finger 1 isoform X1"/>
    <property type="match status" value="1"/>
</dbReference>
<protein>
    <submittedName>
        <fullName evidence="15">Zinc finger protein 853-like isoform X1</fullName>
    </submittedName>
</protein>
<keyword evidence="10" id="KW-0539">Nucleus</keyword>
<evidence type="ECO:0000256" key="1">
    <source>
        <dbReference type="ARBA" id="ARBA00004123"/>
    </source>
</evidence>
<dbReference type="FunFam" id="3.30.160.60:FF:000624">
    <property type="entry name" value="zinc finger protein 697"/>
    <property type="match status" value="1"/>
</dbReference>
<evidence type="ECO:0000256" key="4">
    <source>
        <dbReference type="ARBA" id="ARBA00022737"/>
    </source>
</evidence>
<feature type="compositionally biased region" description="Basic and acidic residues" evidence="12">
    <location>
        <begin position="151"/>
        <end position="160"/>
    </location>
</feature>
<evidence type="ECO:0000256" key="2">
    <source>
        <dbReference type="ARBA" id="ARBA00006991"/>
    </source>
</evidence>
<evidence type="ECO:0000256" key="10">
    <source>
        <dbReference type="ARBA" id="ARBA00023242"/>
    </source>
</evidence>
<dbReference type="PANTHER" id="PTHR16515:SF10">
    <property type="entry name" value="HISTONE-LYSINE N-METHYLTRANSFERASE PRDM9-RELATED"/>
    <property type="match status" value="1"/>
</dbReference>
<feature type="region of interest" description="Disordered" evidence="12">
    <location>
        <begin position="114"/>
        <end position="136"/>
    </location>
</feature>
<evidence type="ECO:0000256" key="5">
    <source>
        <dbReference type="ARBA" id="ARBA00022771"/>
    </source>
</evidence>
<sequence length="492" mass="53524">MGRGTREGRGFKGREAGWGAHERGLTSTRFRGARGWGWGGTGRGLRLEWGGTQEGSERCEAARGAKLEGASGPGGGGAPSRVSVLGALALHRSQLGPARGPRGLDRGPLQQRWALLPRPPAGGARKGRVKPTELPPRCSLERRRLWRQRRLGREEQEKGGRAPWKPNLTSKMERGDEACVLDLRCSEDRDIPQGVHSGDGSENEEEEEEEGNGSPQQLLATTPSGDGEEEEEEEPELQQPRLLRDGDAGRGRGRKLAPPTPLPPARGYEKLKELMVLPPMAASVAAPPSPGSGEPQMPPRKRRRRSRDRPTICGECGKGFSRSTDLVRHQVTHTGERPHRCGECGKGFSQHSNLVTHQRIHTGEKPYGCAYCEKRFGESSALIQHQRTHTGERPYACADCGKRFSVSSNLLRHRRTHSGERPYTCADCGEGFRHKAQARRHQRQLHGGGGGSGLGLMGPSLRPGEPGAELVDEEELGDIGEAGEGSPDDQRS</sequence>
<keyword evidence="4" id="KW-0677">Repeat</keyword>
<evidence type="ECO:0000256" key="7">
    <source>
        <dbReference type="ARBA" id="ARBA00023015"/>
    </source>
</evidence>
<dbReference type="GO" id="GO:0046975">
    <property type="term" value="F:histone H3K36 methyltransferase activity"/>
    <property type="evidence" value="ECO:0007669"/>
    <property type="project" value="TreeGrafter"/>
</dbReference>
<feature type="compositionally biased region" description="Acidic residues" evidence="12">
    <location>
        <begin position="201"/>
        <end position="211"/>
    </location>
</feature>
<evidence type="ECO:0000256" key="8">
    <source>
        <dbReference type="ARBA" id="ARBA00023125"/>
    </source>
</evidence>
<evidence type="ECO:0000256" key="12">
    <source>
        <dbReference type="SAM" id="MobiDB-lite"/>
    </source>
</evidence>
<evidence type="ECO:0000259" key="13">
    <source>
        <dbReference type="PROSITE" id="PS50157"/>
    </source>
</evidence>
<comment type="similarity">
    <text evidence="2">Belongs to the krueppel C2H2-type zinc-finger protein family.</text>
</comment>
<evidence type="ECO:0000256" key="3">
    <source>
        <dbReference type="ARBA" id="ARBA00022723"/>
    </source>
</evidence>
<accession>A0A6P5LU23</accession>
<keyword evidence="14" id="KW-1185">Reference proteome</keyword>
<keyword evidence="5 11" id="KW-0863">Zinc-finger</keyword>
<organism evidence="14 15">
    <name type="scientific">Phascolarctos cinereus</name>
    <name type="common">Koala</name>
    <dbReference type="NCBI Taxonomy" id="38626"/>
    <lineage>
        <taxon>Eukaryota</taxon>
        <taxon>Metazoa</taxon>
        <taxon>Chordata</taxon>
        <taxon>Craniata</taxon>
        <taxon>Vertebrata</taxon>
        <taxon>Euteleostomi</taxon>
        <taxon>Mammalia</taxon>
        <taxon>Metatheria</taxon>
        <taxon>Diprotodontia</taxon>
        <taxon>Phascolarctidae</taxon>
        <taxon>Phascolarctos</taxon>
    </lineage>
</organism>
<feature type="domain" description="C2H2-type" evidence="13">
    <location>
        <begin position="367"/>
        <end position="394"/>
    </location>
</feature>
<feature type="region of interest" description="Disordered" evidence="12">
    <location>
        <begin position="149"/>
        <end position="269"/>
    </location>
</feature>
<dbReference type="PROSITE" id="PS50157">
    <property type="entry name" value="ZINC_FINGER_C2H2_2"/>
    <property type="match status" value="5"/>
</dbReference>
<dbReference type="GO" id="GO:0042800">
    <property type="term" value="F:histone H3K4 methyltransferase activity"/>
    <property type="evidence" value="ECO:0007669"/>
    <property type="project" value="TreeGrafter"/>
</dbReference>
<dbReference type="FunFam" id="3.30.160.60:FF:000848">
    <property type="entry name" value="Zinc finger protein 35"/>
    <property type="match status" value="1"/>
</dbReference>
<evidence type="ECO:0000256" key="11">
    <source>
        <dbReference type="PROSITE-ProRule" id="PRU00042"/>
    </source>
</evidence>
<dbReference type="SUPFAM" id="SSF57667">
    <property type="entry name" value="beta-beta-alpha zinc fingers"/>
    <property type="match status" value="3"/>
</dbReference>
<dbReference type="GO" id="GO:0010844">
    <property type="term" value="F:recombination hotspot binding"/>
    <property type="evidence" value="ECO:0007669"/>
    <property type="project" value="TreeGrafter"/>
</dbReference>
<feature type="compositionally biased region" description="Gly residues" evidence="12">
    <location>
        <begin position="34"/>
        <end position="43"/>
    </location>
</feature>
<dbReference type="SMART" id="SM00355">
    <property type="entry name" value="ZnF_C2H2"/>
    <property type="match status" value="5"/>
</dbReference>
<dbReference type="RefSeq" id="XP_020862030.1">
    <property type="nucleotide sequence ID" value="XM_021006371.1"/>
</dbReference>
<dbReference type="Pfam" id="PF00096">
    <property type="entry name" value="zf-C2H2"/>
    <property type="match status" value="5"/>
</dbReference>
<feature type="compositionally biased region" description="Gly residues" evidence="12">
    <location>
        <begin position="446"/>
        <end position="456"/>
    </location>
</feature>
<dbReference type="GO" id="GO:0008270">
    <property type="term" value="F:zinc ion binding"/>
    <property type="evidence" value="ECO:0007669"/>
    <property type="project" value="UniProtKB-KW"/>
</dbReference>
<dbReference type="PANTHER" id="PTHR16515">
    <property type="entry name" value="PR DOMAIN ZINC FINGER PROTEIN"/>
    <property type="match status" value="1"/>
</dbReference>
<dbReference type="GO" id="GO:0005634">
    <property type="term" value="C:nucleus"/>
    <property type="evidence" value="ECO:0007669"/>
    <property type="project" value="UniProtKB-SubCell"/>
</dbReference>
<feature type="compositionally biased region" description="Basic and acidic residues" evidence="12">
    <location>
        <begin position="55"/>
        <end position="66"/>
    </location>
</feature>
<dbReference type="FunFam" id="3.30.160.60:FF:000953">
    <property type="entry name" value="Zinc finger protein 691"/>
    <property type="match status" value="1"/>
</dbReference>
<name>A0A6P5LU23_PHACI</name>
<dbReference type="InParanoid" id="A0A6P5LU23"/>
<feature type="domain" description="C2H2-type" evidence="13">
    <location>
        <begin position="395"/>
        <end position="422"/>
    </location>
</feature>
<gene>
    <name evidence="15" type="primary">LOC110221667</name>
</gene>